<dbReference type="Proteomes" id="UP001055712">
    <property type="component" value="Unassembled WGS sequence"/>
</dbReference>
<proteinExistence type="inferred from homology"/>
<comment type="caution">
    <text evidence="3">The sequence shown here is derived from an EMBL/GenBank/DDBJ whole genome shotgun (WGS) entry which is preliminary data.</text>
</comment>
<dbReference type="PANTHER" id="PTHR16184">
    <property type="entry name" value="ELONGATOR COMPLEX PROTEIN 6"/>
    <property type="match status" value="1"/>
</dbReference>
<evidence type="ECO:0000313" key="4">
    <source>
        <dbReference type="Proteomes" id="UP001055712"/>
    </source>
</evidence>
<comment type="pathway">
    <text evidence="1">tRNA modification; 5-methoxycarbonylmethyl-2-thiouridine-tRNA biosynthesis.</text>
</comment>
<organism evidence="3 4">
    <name type="scientific">Chlorella vulgaris</name>
    <name type="common">Green alga</name>
    <dbReference type="NCBI Taxonomy" id="3077"/>
    <lineage>
        <taxon>Eukaryota</taxon>
        <taxon>Viridiplantae</taxon>
        <taxon>Chlorophyta</taxon>
        <taxon>core chlorophytes</taxon>
        <taxon>Trebouxiophyceae</taxon>
        <taxon>Chlorellales</taxon>
        <taxon>Chlorellaceae</taxon>
        <taxon>Chlorella clade</taxon>
        <taxon>Chlorella</taxon>
    </lineage>
</organism>
<comment type="similarity">
    <text evidence="2">Belongs to the ELP6 family.</text>
</comment>
<keyword evidence="4" id="KW-1185">Reference proteome</keyword>
<dbReference type="Gene3D" id="3.40.50.300">
    <property type="entry name" value="P-loop containing nucleotide triphosphate hydrolases"/>
    <property type="match status" value="1"/>
</dbReference>
<sequence>MALLGLTAADFRGTLLLRDCLEAQGAFLLVQLIKAALNEAGDGAMGLVPPPAARRVVLVAAQHAASHYAIVLRKAGLHVPDLLARGRLVVLDLLSMLGTGLLPLQVLHQQLAAAVAGGGVAGSGTGRGVCLVADDLSALHCLARGEEDWAAFLHACTSLGQGPQCCFIGLAHADVEADEGWLARLEHCAALVLDTEPLEPGRPASNTGRLAITRREVSTGGGAASSSTGAVATPGCHVLGYRLSEAGPAFLNHEQHSHPHIL</sequence>
<name>A0A9D4TUH2_CHLVU</name>
<dbReference type="OrthoDB" id="536783at2759"/>
<evidence type="ECO:0000256" key="1">
    <source>
        <dbReference type="ARBA" id="ARBA00005043"/>
    </source>
</evidence>
<evidence type="ECO:0008006" key="5">
    <source>
        <dbReference type="Google" id="ProtNLM"/>
    </source>
</evidence>
<dbReference type="InterPro" id="IPR018627">
    <property type="entry name" value="ELP6"/>
</dbReference>
<gene>
    <name evidence="3" type="ORF">D9Q98_003071</name>
</gene>
<evidence type="ECO:0000313" key="3">
    <source>
        <dbReference type="EMBL" id="KAI3435019.1"/>
    </source>
</evidence>
<protein>
    <recommendedName>
        <fullName evidence="5">Elongator complex protein 6</fullName>
    </recommendedName>
</protein>
<dbReference type="PANTHER" id="PTHR16184:SF6">
    <property type="entry name" value="ELONGATOR COMPLEX PROTEIN 6"/>
    <property type="match status" value="1"/>
</dbReference>
<dbReference type="GO" id="GO:0033588">
    <property type="term" value="C:elongator holoenzyme complex"/>
    <property type="evidence" value="ECO:0007669"/>
    <property type="project" value="InterPro"/>
</dbReference>
<dbReference type="InterPro" id="IPR027417">
    <property type="entry name" value="P-loop_NTPase"/>
</dbReference>
<accession>A0A9D4TUH2</accession>
<reference evidence="3" key="2">
    <citation type="submission" date="2020-11" db="EMBL/GenBank/DDBJ databases">
        <authorList>
            <person name="Cecchin M."/>
            <person name="Marcolungo L."/>
            <person name="Rossato M."/>
            <person name="Girolomoni L."/>
            <person name="Cosentino E."/>
            <person name="Cuine S."/>
            <person name="Li-Beisson Y."/>
            <person name="Delledonne M."/>
            <person name="Ballottari M."/>
        </authorList>
    </citation>
    <scope>NUCLEOTIDE SEQUENCE</scope>
    <source>
        <strain evidence="3">211/11P</strain>
        <tissue evidence="3">Whole cell</tissue>
    </source>
</reference>
<reference evidence="3" key="1">
    <citation type="journal article" date="2019" name="Plant J.">
        <title>Chlorella vulgaris genome assembly and annotation reveals the molecular basis for metabolic acclimation to high light conditions.</title>
        <authorList>
            <person name="Cecchin M."/>
            <person name="Marcolungo L."/>
            <person name="Rossato M."/>
            <person name="Girolomoni L."/>
            <person name="Cosentino E."/>
            <person name="Cuine S."/>
            <person name="Li-Beisson Y."/>
            <person name="Delledonne M."/>
            <person name="Ballottari M."/>
        </authorList>
    </citation>
    <scope>NUCLEOTIDE SEQUENCE</scope>
    <source>
        <strain evidence="3">211/11P</strain>
    </source>
</reference>
<dbReference type="EMBL" id="SIDB01000003">
    <property type="protein sequence ID" value="KAI3435019.1"/>
    <property type="molecule type" value="Genomic_DNA"/>
</dbReference>
<evidence type="ECO:0000256" key="2">
    <source>
        <dbReference type="ARBA" id="ARBA00008837"/>
    </source>
</evidence>
<dbReference type="GO" id="GO:0002098">
    <property type="term" value="P:tRNA wobble uridine modification"/>
    <property type="evidence" value="ECO:0007669"/>
    <property type="project" value="InterPro"/>
</dbReference>
<dbReference type="AlphaFoldDB" id="A0A9D4TUH2"/>